<proteinExistence type="predicted"/>
<name>A0A757VRD8_SALER</name>
<reference evidence="1" key="2">
    <citation type="submission" date="2020-02" db="EMBL/GenBank/DDBJ databases">
        <authorList>
            <consortium name="NCBI Pathogen Detection Project"/>
        </authorList>
    </citation>
    <scope>NUCLEOTIDE SEQUENCE</scope>
    <source>
        <strain evidence="1">MA.CK_94/00004459</strain>
    </source>
</reference>
<gene>
    <name evidence="1" type="ORF">G8S40_001922</name>
</gene>
<organism evidence="1">
    <name type="scientific">Salmonella enterica</name>
    <name type="common">Salmonella choleraesuis</name>
    <dbReference type="NCBI Taxonomy" id="28901"/>
    <lineage>
        <taxon>Bacteria</taxon>
        <taxon>Pseudomonadati</taxon>
        <taxon>Pseudomonadota</taxon>
        <taxon>Gammaproteobacteria</taxon>
        <taxon>Enterobacterales</taxon>
        <taxon>Enterobacteriaceae</taxon>
        <taxon>Salmonella</taxon>
    </lineage>
</organism>
<protein>
    <submittedName>
        <fullName evidence="1">Uncharacterized protein</fullName>
    </submittedName>
</protein>
<dbReference type="AlphaFoldDB" id="A0A757VRD8"/>
<accession>A0A757VRD8</accession>
<comment type="caution">
    <text evidence="1">The sequence shown here is derived from an EMBL/GenBank/DDBJ whole genome shotgun (WGS) entry which is preliminary data.</text>
</comment>
<sequence>MTVKRQPYGMQPTLFNHPGPDFHFPGNALMVSSNSTLARIVPPLRCPVSGLYVSPAVTTHALSDR</sequence>
<dbReference type="EMBL" id="DAAXGR010000004">
    <property type="protein sequence ID" value="HAG0927941.1"/>
    <property type="molecule type" value="Genomic_DNA"/>
</dbReference>
<reference evidence="1" key="1">
    <citation type="journal article" date="2018" name="Genome Biol.">
        <title>SKESA: strategic k-mer extension for scrupulous assemblies.</title>
        <authorList>
            <person name="Souvorov A."/>
            <person name="Agarwala R."/>
            <person name="Lipman D.J."/>
        </authorList>
    </citation>
    <scope>NUCLEOTIDE SEQUENCE</scope>
    <source>
        <strain evidence="1">MA.CK_94/00004459</strain>
    </source>
</reference>
<evidence type="ECO:0000313" key="1">
    <source>
        <dbReference type="EMBL" id="HAG0927941.1"/>
    </source>
</evidence>